<accession>A0ABU1Z5P0</accession>
<dbReference type="Proteomes" id="UP001180536">
    <property type="component" value="Unassembled WGS sequence"/>
</dbReference>
<reference evidence="2 3" key="1">
    <citation type="submission" date="2023-07" db="EMBL/GenBank/DDBJ databases">
        <title>Sorghum-associated microbial communities from plants grown in Nebraska, USA.</title>
        <authorList>
            <person name="Schachtman D."/>
        </authorList>
    </citation>
    <scope>NUCLEOTIDE SEQUENCE [LARGE SCALE GENOMIC DNA]</scope>
    <source>
        <strain evidence="2 3">BE310</strain>
    </source>
</reference>
<dbReference type="EMBL" id="JAVDXQ010000002">
    <property type="protein sequence ID" value="MDR7295907.1"/>
    <property type="molecule type" value="Genomic_DNA"/>
</dbReference>
<name>A0ABU1Z5P0_9BURK</name>
<gene>
    <name evidence="2" type="ORF">J2X16_001246</name>
</gene>
<organism evidence="2 3">
    <name type="scientific">Pelomonas aquatica</name>
    <dbReference type="NCBI Taxonomy" id="431058"/>
    <lineage>
        <taxon>Bacteria</taxon>
        <taxon>Pseudomonadati</taxon>
        <taxon>Pseudomonadota</taxon>
        <taxon>Betaproteobacteria</taxon>
        <taxon>Burkholderiales</taxon>
        <taxon>Sphaerotilaceae</taxon>
        <taxon>Roseateles</taxon>
    </lineage>
</organism>
<protein>
    <recommendedName>
        <fullName evidence="4">Alpha/beta hydrolase</fullName>
    </recommendedName>
</protein>
<dbReference type="Gene3D" id="3.40.50.1820">
    <property type="entry name" value="alpha/beta hydrolase"/>
    <property type="match status" value="1"/>
</dbReference>
<proteinExistence type="predicted"/>
<keyword evidence="3" id="KW-1185">Reference proteome</keyword>
<dbReference type="RefSeq" id="WP_310342861.1">
    <property type="nucleotide sequence ID" value="NZ_JAVDXQ010000002.1"/>
</dbReference>
<dbReference type="InterPro" id="IPR029058">
    <property type="entry name" value="AB_hydrolase_fold"/>
</dbReference>
<comment type="caution">
    <text evidence="2">The sequence shown here is derived from an EMBL/GenBank/DDBJ whole genome shotgun (WGS) entry which is preliminary data.</text>
</comment>
<dbReference type="SUPFAM" id="SSF53474">
    <property type="entry name" value="alpha/beta-Hydrolases"/>
    <property type="match status" value="1"/>
</dbReference>
<evidence type="ECO:0008006" key="4">
    <source>
        <dbReference type="Google" id="ProtNLM"/>
    </source>
</evidence>
<evidence type="ECO:0000313" key="2">
    <source>
        <dbReference type="EMBL" id="MDR7295907.1"/>
    </source>
</evidence>
<feature type="signal peptide" evidence="1">
    <location>
        <begin position="1"/>
        <end position="18"/>
    </location>
</feature>
<evidence type="ECO:0000313" key="3">
    <source>
        <dbReference type="Proteomes" id="UP001180536"/>
    </source>
</evidence>
<feature type="chain" id="PRO_5047022189" description="Alpha/beta hydrolase" evidence="1">
    <location>
        <begin position="19"/>
        <end position="296"/>
    </location>
</feature>
<dbReference type="NCBIfam" id="NF047580">
    <property type="entry name" value="BPSS1187_fam"/>
    <property type="match status" value="1"/>
</dbReference>
<evidence type="ECO:0000256" key="1">
    <source>
        <dbReference type="SAM" id="SignalP"/>
    </source>
</evidence>
<sequence length="296" mass="32004">MRRLLGLAALLSALAAQAQEHSLRVPPQATDARLAADEPPHWVVYDPAAAEPLLVWLPGTNGQPANGPRALFQTVRDNGYRLIGLSYLDDVAVSQVCIGPRLRAHPTCAATFRQQRVWGDAVGAPIADRPEDAIVPRLVRLLKYLAEQDPAGQWADYLDGAEPRWRRIVLAGQSQGGGMAAYLAKTRAVAGVLMFSGGWDKDADGDVARWYRRPGATPPERWHATYHVREPQADVMANVYATLGIPKAQVHALDLPVIRRSPHGEGIGNPAYAPLWRQMLDATRPPDGPAGAAPAG</sequence>
<dbReference type="InterPro" id="IPR058180">
    <property type="entry name" value="BPSS1187-like"/>
</dbReference>
<keyword evidence="1" id="KW-0732">Signal</keyword>